<reference evidence="17" key="3">
    <citation type="submission" date="2021-02" db="UniProtKB">
        <authorList>
            <consortium name="EnsemblMetazoa"/>
        </authorList>
    </citation>
    <scope>IDENTIFICATION</scope>
    <source>
        <strain evidence="17">USDA</strain>
    </source>
</reference>
<dbReference type="InterPro" id="IPR017071">
    <property type="entry name" value="TF_Spt5_eukaryote"/>
</dbReference>
<protein>
    <recommendedName>
        <fullName evidence="3 11">Transcription elongation factor SPT5</fullName>
    </recommendedName>
</protein>
<dbReference type="Pfam" id="PF23284">
    <property type="entry name" value="KOW2_Spt5"/>
    <property type="match status" value="1"/>
</dbReference>
<dbReference type="InterPro" id="IPR024945">
    <property type="entry name" value="Spt5_C_dom"/>
</dbReference>
<feature type="region of interest" description="Disordered" evidence="12">
    <location>
        <begin position="373"/>
        <end position="397"/>
    </location>
</feature>
<evidence type="ECO:0000259" key="14">
    <source>
        <dbReference type="SMART" id="SM00739"/>
    </source>
</evidence>
<dbReference type="FunFam" id="2.30.30.30:FF:000016">
    <property type="entry name" value="Transcription elongation factor SPT5"/>
    <property type="match status" value="1"/>
</dbReference>
<dbReference type="HOGENOM" id="CLU_003537_0_0_1"/>
<feature type="compositionally biased region" description="Low complexity" evidence="12">
    <location>
        <begin position="921"/>
        <end position="973"/>
    </location>
</feature>
<dbReference type="InterPro" id="IPR022581">
    <property type="entry name" value="Spt5_N"/>
</dbReference>
<dbReference type="CDD" id="cd06081">
    <property type="entry name" value="KOW_Spt5_1"/>
    <property type="match status" value="1"/>
</dbReference>
<accession>E0VS63</accession>
<evidence type="ECO:0000259" key="13">
    <source>
        <dbReference type="SMART" id="SM00738"/>
    </source>
</evidence>
<evidence type="ECO:0000256" key="7">
    <source>
        <dbReference type="ARBA" id="ARBA00023015"/>
    </source>
</evidence>
<dbReference type="VEuPathDB" id="VectorBase:PHUM411920"/>
<dbReference type="FunCoup" id="E0VS63">
    <property type="interactions" value="2048"/>
</dbReference>
<dbReference type="GO" id="GO:0032784">
    <property type="term" value="P:regulation of DNA-templated transcription elongation"/>
    <property type="evidence" value="ECO:0007669"/>
    <property type="project" value="InterPro"/>
</dbReference>
<dbReference type="InterPro" id="IPR041973">
    <property type="entry name" value="KOW_Spt5_1"/>
</dbReference>
<gene>
    <name evidence="17" type="primary">8234280</name>
    <name evidence="16" type="ORF">Phum_PHUM411920</name>
</gene>
<dbReference type="SMART" id="SM00739">
    <property type="entry name" value="KOW"/>
    <property type="match status" value="6"/>
</dbReference>
<keyword evidence="16" id="KW-0251">Elongation factor</keyword>
<dbReference type="InterPro" id="IPR039385">
    <property type="entry name" value="NGN_Euk"/>
</dbReference>
<keyword evidence="9 11" id="KW-0804">Transcription</keyword>
<keyword evidence="10 11" id="KW-0539">Nucleus</keyword>
<dbReference type="CDD" id="cd06085">
    <property type="entry name" value="KOW_Spt5_5"/>
    <property type="match status" value="1"/>
</dbReference>
<dbReference type="InterPro" id="IPR057934">
    <property type="entry name" value="KOW_Spt5_7"/>
</dbReference>
<dbReference type="InterPro" id="IPR039659">
    <property type="entry name" value="SPT5"/>
</dbReference>
<dbReference type="Pfam" id="PF23287">
    <property type="entry name" value="KOW7_SPT5"/>
    <property type="match status" value="1"/>
</dbReference>
<feature type="domain" description="NusG-like N-terminal" evidence="13">
    <location>
        <begin position="227"/>
        <end position="318"/>
    </location>
</feature>
<dbReference type="EMBL" id="DS235745">
    <property type="protein sequence ID" value="EEB16219.1"/>
    <property type="molecule type" value="Genomic_DNA"/>
</dbReference>
<dbReference type="InterPro" id="IPR014722">
    <property type="entry name" value="Rib_uL2_dom2"/>
</dbReference>
<dbReference type="SUPFAM" id="SSF50104">
    <property type="entry name" value="Translation proteins SH3-like domain"/>
    <property type="match status" value="1"/>
</dbReference>
<dbReference type="CDD" id="cd06082">
    <property type="entry name" value="KOW_Spt5_2"/>
    <property type="match status" value="1"/>
</dbReference>
<keyword evidence="16" id="KW-0648">Protein biosynthesis</keyword>
<dbReference type="GeneID" id="8234280"/>
<dbReference type="KEGG" id="phu:Phum_PHUM411920"/>
<dbReference type="GO" id="GO:0006368">
    <property type="term" value="P:transcription elongation by RNA polymerase II"/>
    <property type="evidence" value="ECO:0007669"/>
    <property type="project" value="TreeGrafter"/>
</dbReference>
<dbReference type="CDD" id="cd06086">
    <property type="entry name" value="KOW_Spt5_6"/>
    <property type="match status" value="1"/>
</dbReference>
<dbReference type="SMART" id="SM01104">
    <property type="entry name" value="CTD"/>
    <property type="match status" value="1"/>
</dbReference>
<keyword evidence="8" id="KW-0010">Activator</keyword>
<dbReference type="CDD" id="cd06084">
    <property type="entry name" value="KOW_Spt5_4"/>
    <property type="match status" value="1"/>
</dbReference>
<dbReference type="InterPro" id="IPR057936">
    <property type="entry name" value="KOWx_Spt5"/>
</dbReference>
<evidence type="ECO:0000256" key="1">
    <source>
        <dbReference type="ARBA" id="ARBA00004123"/>
    </source>
</evidence>
<dbReference type="InterPro" id="IPR005824">
    <property type="entry name" value="KOW"/>
</dbReference>
<dbReference type="InParanoid" id="E0VS63"/>
<dbReference type="Pfam" id="PF23037">
    <property type="entry name" value="KOWx_SPT5"/>
    <property type="match status" value="1"/>
</dbReference>
<feature type="region of interest" description="Disordered" evidence="12">
    <location>
        <begin position="1"/>
        <end position="132"/>
    </location>
</feature>
<dbReference type="Proteomes" id="UP000009046">
    <property type="component" value="Unassembled WGS sequence"/>
</dbReference>
<dbReference type="InterPro" id="IPR041975">
    <property type="entry name" value="KOW_Spt5_2"/>
</dbReference>
<organism>
    <name type="scientific">Pediculus humanus subsp. corporis</name>
    <name type="common">Body louse</name>
    <dbReference type="NCBI Taxonomy" id="121224"/>
    <lineage>
        <taxon>Eukaryota</taxon>
        <taxon>Metazoa</taxon>
        <taxon>Ecdysozoa</taxon>
        <taxon>Arthropoda</taxon>
        <taxon>Hexapoda</taxon>
        <taxon>Insecta</taxon>
        <taxon>Pterygota</taxon>
        <taxon>Neoptera</taxon>
        <taxon>Paraneoptera</taxon>
        <taxon>Psocodea</taxon>
        <taxon>Troctomorpha</taxon>
        <taxon>Phthiraptera</taxon>
        <taxon>Anoplura</taxon>
        <taxon>Pediculidae</taxon>
        <taxon>Pediculus</taxon>
    </lineage>
</organism>
<dbReference type="RefSeq" id="XP_002428957.1">
    <property type="nucleotide sequence ID" value="XM_002428912.1"/>
</dbReference>
<dbReference type="CDD" id="cd09888">
    <property type="entry name" value="NGN_Euk"/>
    <property type="match status" value="1"/>
</dbReference>
<evidence type="ECO:0000259" key="15">
    <source>
        <dbReference type="SMART" id="SM01104"/>
    </source>
</evidence>
<evidence type="ECO:0000256" key="10">
    <source>
        <dbReference type="ARBA" id="ARBA00023242"/>
    </source>
</evidence>
<feature type="compositionally biased region" description="Acidic residues" evidence="12">
    <location>
        <begin position="73"/>
        <end position="113"/>
    </location>
</feature>
<evidence type="ECO:0000313" key="17">
    <source>
        <dbReference type="EnsemblMetazoa" id="PHUM411920-PA"/>
    </source>
</evidence>
<proteinExistence type="inferred from homology"/>
<sequence>MSDSEGEGSNYGSEAGSERLSSAGSGDEGSEGPRNSVRSEDEGSRSPSRSHSRSRSRSGSRSRSRSPSATRDDEAEEAGPGEEEVEDEQEPEGEDLNSEEEYDEEEDEEDDDDDRARKKKKKDRFGGFIIDEAEVDDEVEDEDEWEDGAQEIGIVSNDLDELGPTAREIEGRRRGTSLWESRREDEIEEYLRNKYAEEAIATRHFGDGGEEMSDEITQQTLLPGVKDPNLWMVRCRIGEEKITALSLMRKFIAFQMTDEPLQIKSVVAPEGIKGYIYIEAFKQPHVKAAINNIGNLRMGAWKQQMVPIKEMTDVLRVVKEQTGLKKKQWVRLKRGHYKDDIAQVDYVDLAQNQVHLKLLPRIDYSRLRGALRTQQSENEALKRKRKRRPPAKPFDPEAIRAVGGEVTSDGDFLIFEGNRYSRKGFLYKNFTMSAIVADGVKPSLSELEKFEEAPEGIDIELPTTNTLKDDSTSHSFSTGDNVIVCEGELKHLQGKIISIDGNLIMVQPKHEVLKDPIEFPANELEKHFRRGDHVKVLSGRYEGDTGLIVRIEENRAVLFSDLTMHELEVLPRDLQLCSDMATGVDSMGQFQWGDLVQLDPQTVGVIVRLERDNFHVLSMHGKVVQAKPQALQKKKELRRAVALDSEENNIQVKDIVDVIDGLHSGRSGEIKHLYRRFAFLHSRMYIDNGGIFVCKTRHLQLAGGNRSNPMAPLGNQSPFHGGFMSPRIAASPRHHAGGGGGGGGGGGDRGRGGRMKNRFGVRRDRDIIGQTIKITGGPYKGNVGIVKDATDCTARVELHSSCQTISVDRSHIASIGVPSKDGSISTYNRTPSFGGATPMYAAGQKTPMHGPQTPMYEPGSRTPYGSMTPSHDGSRTPGQSGAWDANVANTPARSNDFEVYSLDEASPSPGYNPSTPGYQAGGPYTPQTPGGTMYGSDHSYSPYQPSPSPSGFQGGSYSSTPSPSGGYTPSPSGAPLYATPSLQYSPMTPGSGSAPSPYNPHTPGAGLDTPVQDWQTTDIEVRIRDTHDDPGLSGQTGIIRSITGGTCSVYLPDEERVVNIIGDHLEPVIPQRGDQVKVIMGEFREAVGQLLSIDNQEGVVKLNQDQVQMLQLRFLCKMKPSM</sequence>
<keyword evidence="18" id="KW-1185">Reference proteome</keyword>
<feature type="domain" description="KOW" evidence="14">
    <location>
        <begin position="527"/>
        <end position="554"/>
    </location>
</feature>
<feature type="domain" description="KOW" evidence="14">
    <location>
        <begin position="1069"/>
        <end position="1096"/>
    </location>
</feature>
<feature type="region of interest" description="Disordered" evidence="12">
    <location>
        <begin position="902"/>
        <end position="1010"/>
    </location>
</feature>
<dbReference type="InterPro" id="IPR041976">
    <property type="entry name" value="KOW_Spt5_3"/>
</dbReference>
<keyword evidence="7" id="KW-0805">Transcription regulation</keyword>
<dbReference type="Gene3D" id="2.30.30.30">
    <property type="match status" value="3"/>
</dbReference>
<keyword evidence="6" id="KW-0677">Repeat</keyword>
<feature type="compositionally biased region" description="Gly residues" evidence="12">
    <location>
        <begin position="737"/>
        <end position="747"/>
    </location>
</feature>
<dbReference type="InterPro" id="IPR041977">
    <property type="entry name" value="KOW_Spt5_4"/>
</dbReference>
<dbReference type="Pfam" id="PF11942">
    <property type="entry name" value="Spt5_N"/>
    <property type="match status" value="1"/>
</dbReference>
<name>E0VS63_PEDHC</name>
<dbReference type="PANTHER" id="PTHR11125">
    <property type="entry name" value="SUPPRESSOR OF TY 5"/>
    <property type="match status" value="1"/>
</dbReference>
<reference evidence="16" key="1">
    <citation type="submission" date="2007-04" db="EMBL/GenBank/DDBJ databases">
        <title>Annotation of Pediculus humanus corporis strain USDA.</title>
        <authorList>
            <person name="Kirkness E."/>
            <person name="Hannick L."/>
            <person name="Hass B."/>
            <person name="Bruggner R."/>
            <person name="Lawson D."/>
            <person name="Bidwell S."/>
            <person name="Joardar V."/>
            <person name="Caler E."/>
            <person name="Walenz B."/>
            <person name="Inman J."/>
            <person name="Schobel S."/>
            <person name="Galinsky K."/>
            <person name="Amedeo P."/>
            <person name="Strausberg R."/>
        </authorList>
    </citation>
    <scope>NUCLEOTIDE SEQUENCE</scope>
    <source>
        <strain evidence="16">USDA</strain>
    </source>
</reference>
<dbReference type="FunFam" id="2.30.30.30:FF:000013">
    <property type="entry name" value="Transcription elongation factor SPT5"/>
    <property type="match status" value="1"/>
</dbReference>
<evidence type="ECO:0000256" key="5">
    <source>
        <dbReference type="ARBA" id="ARBA00022553"/>
    </source>
</evidence>
<dbReference type="STRING" id="121224.E0VS63"/>
<dbReference type="CDD" id="cd06083">
    <property type="entry name" value="KOW_Spt5_3"/>
    <property type="match status" value="1"/>
</dbReference>
<dbReference type="Pfam" id="PF23290">
    <property type="entry name" value="KOW5_SPT5"/>
    <property type="match status" value="1"/>
</dbReference>
<feature type="compositionally biased region" description="Polar residues" evidence="12">
    <location>
        <begin position="980"/>
        <end position="996"/>
    </location>
</feature>
<dbReference type="OrthoDB" id="28901at2759"/>
<dbReference type="GO" id="GO:0006357">
    <property type="term" value="P:regulation of transcription by RNA polymerase II"/>
    <property type="evidence" value="ECO:0007669"/>
    <property type="project" value="InterPro"/>
</dbReference>
<dbReference type="InterPro" id="IPR005100">
    <property type="entry name" value="NGN-domain"/>
</dbReference>
<dbReference type="InterPro" id="IPR036735">
    <property type="entry name" value="NGN_dom_sf"/>
</dbReference>
<dbReference type="Pfam" id="PF00467">
    <property type="entry name" value="KOW"/>
    <property type="match status" value="1"/>
</dbReference>
<evidence type="ECO:0000256" key="6">
    <source>
        <dbReference type="ARBA" id="ARBA00022737"/>
    </source>
</evidence>
<evidence type="ECO:0000313" key="16">
    <source>
        <dbReference type="EMBL" id="EEB16219.1"/>
    </source>
</evidence>
<dbReference type="Pfam" id="PF23288">
    <property type="entry name" value="KOW6_SPT5"/>
    <property type="match status" value="1"/>
</dbReference>
<feature type="domain" description="KOW" evidence="14">
    <location>
        <begin position="323"/>
        <end position="350"/>
    </location>
</feature>
<feature type="domain" description="Spt5 C-terminal" evidence="15">
    <location>
        <begin position="834"/>
        <end position="949"/>
    </location>
</feature>
<feature type="region of interest" description="Disordered" evidence="12">
    <location>
        <begin position="842"/>
        <end position="888"/>
    </location>
</feature>
<dbReference type="CTD" id="8234280"/>
<feature type="domain" description="KOW" evidence="14">
    <location>
        <begin position="649"/>
        <end position="676"/>
    </location>
</feature>
<dbReference type="Gene3D" id="3.30.70.940">
    <property type="entry name" value="NusG, N-terminal domain"/>
    <property type="match status" value="1"/>
</dbReference>
<evidence type="ECO:0000256" key="8">
    <source>
        <dbReference type="ARBA" id="ARBA00023159"/>
    </source>
</evidence>
<feature type="compositionally biased region" description="Basic residues" evidence="12">
    <location>
        <begin position="48"/>
        <end position="64"/>
    </location>
</feature>
<feature type="region of interest" description="Disordered" evidence="12">
    <location>
        <begin position="729"/>
        <end position="757"/>
    </location>
</feature>
<keyword evidence="4" id="KW-0678">Repressor</keyword>
<evidence type="ECO:0000256" key="3">
    <source>
        <dbReference type="ARBA" id="ARBA00020181"/>
    </source>
</evidence>
<dbReference type="Pfam" id="PF03439">
    <property type="entry name" value="Spt5-NGN"/>
    <property type="match status" value="1"/>
</dbReference>
<dbReference type="Pfam" id="PF23042">
    <property type="entry name" value="KOW1_SPT5"/>
    <property type="match status" value="1"/>
</dbReference>
<dbReference type="InterPro" id="IPR041978">
    <property type="entry name" value="KOW_Spt5_5"/>
</dbReference>
<evidence type="ECO:0000256" key="4">
    <source>
        <dbReference type="ARBA" id="ARBA00022491"/>
    </source>
</evidence>
<reference evidence="16" key="2">
    <citation type="submission" date="2007-04" db="EMBL/GenBank/DDBJ databases">
        <title>The genome of the human body louse.</title>
        <authorList>
            <consortium name="The Human Body Louse Genome Consortium"/>
            <person name="Kirkness E."/>
            <person name="Walenz B."/>
            <person name="Hass B."/>
            <person name="Bruggner R."/>
            <person name="Strausberg R."/>
        </authorList>
    </citation>
    <scope>NUCLEOTIDE SEQUENCE</scope>
    <source>
        <strain evidence="16">USDA</strain>
    </source>
</reference>
<feature type="domain" description="KOW" evidence="14">
    <location>
        <begin position="475"/>
        <end position="502"/>
    </location>
</feature>
<keyword evidence="5" id="KW-0597">Phosphoprotein</keyword>
<dbReference type="SMART" id="SM00738">
    <property type="entry name" value="NGN"/>
    <property type="match status" value="1"/>
</dbReference>
<evidence type="ECO:0000313" key="18">
    <source>
        <dbReference type="Proteomes" id="UP000009046"/>
    </source>
</evidence>
<evidence type="ECO:0000256" key="9">
    <source>
        <dbReference type="ARBA" id="ARBA00023163"/>
    </source>
</evidence>
<dbReference type="EnsemblMetazoa" id="PHUM411920-RA">
    <property type="protein sequence ID" value="PHUM411920-PA"/>
    <property type="gene ID" value="PHUM411920"/>
</dbReference>
<dbReference type="EMBL" id="AAZO01005060">
    <property type="status" value="NOT_ANNOTATED_CDS"/>
    <property type="molecule type" value="Genomic_DNA"/>
</dbReference>
<dbReference type="OMA" id="YPVGYMN"/>
<dbReference type="InterPro" id="IPR008991">
    <property type="entry name" value="Translation_prot_SH3-like_sf"/>
</dbReference>
<dbReference type="FunFam" id="3.30.70.940:FF:000003">
    <property type="entry name" value="Transcription elongation factor SPT5"/>
    <property type="match status" value="1"/>
</dbReference>
<comment type="subcellular location">
    <subcellularLocation>
        <location evidence="1 11">Nucleus</location>
    </subcellularLocation>
</comment>
<dbReference type="PANTHER" id="PTHR11125:SF7">
    <property type="entry name" value="TRANSCRIPTION ELONGATION FACTOR SPT5"/>
    <property type="match status" value="1"/>
</dbReference>
<dbReference type="AlphaFoldDB" id="E0VS63"/>
<evidence type="ECO:0000256" key="2">
    <source>
        <dbReference type="ARBA" id="ARBA00006956"/>
    </source>
</evidence>
<dbReference type="GO" id="GO:0003746">
    <property type="term" value="F:translation elongation factor activity"/>
    <property type="evidence" value="ECO:0007669"/>
    <property type="project" value="UniProtKB-KW"/>
</dbReference>
<dbReference type="Pfam" id="PF23291">
    <property type="entry name" value="KOW4_SPT5"/>
    <property type="match status" value="1"/>
</dbReference>
<dbReference type="GO" id="GO:0032044">
    <property type="term" value="C:DSIF complex"/>
    <property type="evidence" value="ECO:0007669"/>
    <property type="project" value="TreeGrafter"/>
</dbReference>
<dbReference type="InterPro" id="IPR041980">
    <property type="entry name" value="KOW_Spt5_6_metazoa"/>
</dbReference>
<feature type="compositionally biased region" description="Polar residues" evidence="12">
    <location>
        <begin position="863"/>
        <end position="879"/>
    </location>
</feature>
<dbReference type="GO" id="GO:0003729">
    <property type="term" value="F:mRNA binding"/>
    <property type="evidence" value="ECO:0007669"/>
    <property type="project" value="TreeGrafter"/>
</dbReference>
<dbReference type="eggNOG" id="KOG1999">
    <property type="taxonomic scope" value="Eukaryota"/>
</dbReference>
<dbReference type="PIRSF" id="PIRSF036945">
    <property type="entry name" value="Spt5"/>
    <property type="match status" value="1"/>
</dbReference>
<evidence type="ECO:0000256" key="12">
    <source>
        <dbReference type="SAM" id="MobiDB-lite"/>
    </source>
</evidence>
<evidence type="ECO:0000256" key="11">
    <source>
        <dbReference type="PIRNR" id="PIRNR036945"/>
    </source>
</evidence>
<comment type="similarity">
    <text evidence="2 11">Belongs to the SPT5 family.</text>
</comment>
<dbReference type="InterPro" id="IPR006645">
    <property type="entry name" value="NGN-like_dom"/>
</dbReference>
<feature type="domain" description="KOW" evidence="14">
    <location>
        <begin position="765"/>
        <end position="792"/>
    </location>
</feature>